<gene>
    <name evidence="1" type="ORF">EIN_064860</name>
</gene>
<dbReference type="KEGG" id="eiv:EIN_064860"/>
<evidence type="ECO:0000313" key="1">
    <source>
        <dbReference type="EMBL" id="ELP84251.1"/>
    </source>
</evidence>
<proteinExistence type="predicted"/>
<dbReference type="AlphaFoldDB" id="A0A0A1TVA7"/>
<dbReference type="GeneID" id="14883305"/>
<dbReference type="EMBL" id="KB207140">
    <property type="protein sequence ID" value="ELP84251.1"/>
    <property type="molecule type" value="Genomic_DNA"/>
</dbReference>
<protein>
    <submittedName>
        <fullName evidence="1">Uncharacterized protein</fullName>
    </submittedName>
</protein>
<accession>A0A0A1TVA7</accession>
<reference evidence="1 2" key="1">
    <citation type="submission" date="2012-10" db="EMBL/GenBank/DDBJ databases">
        <authorList>
            <person name="Zafar N."/>
            <person name="Inman J."/>
            <person name="Hall N."/>
            <person name="Lorenzi H."/>
            <person name="Caler E."/>
        </authorList>
    </citation>
    <scope>NUCLEOTIDE SEQUENCE [LARGE SCALE GENOMIC DNA]</scope>
    <source>
        <strain evidence="1 2">IP1</strain>
    </source>
</reference>
<sequence length="152" mass="17865">MSKLDGYHIMVVSQYFIKVQDFITVESVCKSIGNMGKFHFNPLPLTLKTVKYFSNIETLYIWKKEDENFGNPIIKGLLTDVMSKIKHGFKYYKEFYQILVWYEVDYFTVNNNCNRNIIFKNVVFTERDKNIIGKNITRCVRPLVATVLIVAI</sequence>
<keyword evidence="2" id="KW-1185">Reference proteome</keyword>
<organism evidence="1 2">
    <name type="scientific">Entamoeba invadens IP1</name>
    <dbReference type="NCBI Taxonomy" id="370355"/>
    <lineage>
        <taxon>Eukaryota</taxon>
        <taxon>Amoebozoa</taxon>
        <taxon>Evosea</taxon>
        <taxon>Archamoebae</taxon>
        <taxon>Mastigamoebida</taxon>
        <taxon>Entamoebidae</taxon>
        <taxon>Entamoeba</taxon>
    </lineage>
</organism>
<dbReference type="Proteomes" id="UP000014680">
    <property type="component" value="Unassembled WGS sequence"/>
</dbReference>
<dbReference type="VEuPathDB" id="AmoebaDB:EIN_064860"/>
<evidence type="ECO:0000313" key="2">
    <source>
        <dbReference type="Proteomes" id="UP000014680"/>
    </source>
</evidence>
<name>A0A0A1TVA7_ENTIV</name>
<dbReference type="RefSeq" id="XP_004183597.1">
    <property type="nucleotide sequence ID" value="XM_004183549.1"/>
</dbReference>